<dbReference type="RefSeq" id="XP_048132852.1">
    <property type="nucleotide sequence ID" value="XM_048276895.1"/>
</dbReference>
<sequence length="325" mass="36977">MDASQLPSSVSTPQDASNYDEMSMKQSLNFSDSLKDLKDLRKQLNSASDYFELSYERHDQKQIVVNTLKDYATKAFINMVDHLGSMTYKVNCLLDDKIEEASAIELRFSCVLQRLRTCEMLIDHGGLSQQSLAIRTPRHHMRYILPEDKDDGVGRNLQYCKTSDVNGEMSTGEHCMTLFWFSHIAWSKIDVHPRNIETSASFIRRWRSATQFPQSSPTGTFSFANTSSNEKADNPPPCFIFNSHVRVLLLIDLHLQTLLLPKDDTHRNPEDPPQCLLTLRGIGELISSYTPAKTSVSSRPCLVCRNQKRTASYTSSWTRAKKNRG</sequence>
<dbReference type="PANTHER" id="PTHR10460">
    <property type="entry name" value="ABL INTERACTOR FAMILY MEMBER"/>
    <property type="match status" value="1"/>
</dbReference>
<comment type="similarity">
    <text evidence="1">Belongs to the ABI family.</text>
</comment>
<dbReference type="Gene3D" id="6.10.140.1620">
    <property type="match status" value="1"/>
</dbReference>
<dbReference type="RefSeq" id="XP_048132853.1">
    <property type="nucleotide sequence ID" value="XM_048276896.1"/>
</dbReference>
<comment type="function">
    <text evidence="2">Involved in regulation of actin and microtubule organization. Part of a WAVE complex that activates the Arp2/3 complex.</text>
</comment>
<feature type="compositionally biased region" description="Polar residues" evidence="3">
    <location>
        <begin position="1"/>
        <end position="17"/>
    </location>
</feature>
<evidence type="ECO:0000256" key="3">
    <source>
        <dbReference type="SAM" id="MobiDB-lite"/>
    </source>
</evidence>
<keyword evidence="4" id="KW-1185">Reference proteome</keyword>
<dbReference type="PANTHER" id="PTHR10460:SF10">
    <property type="entry name" value="PROTEIN ABIL3"/>
    <property type="match status" value="1"/>
</dbReference>
<evidence type="ECO:0000256" key="2">
    <source>
        <dbReference type="ARBA" id="ARBA00025223"/>
    </source>
</evidence>
<name>A0ABM3H8C2_9MYRT</name>
<dbReference type="InterPro" id="IPR028457">
    <property type="entry name" value="ABI"/>
</dbReference>
<dbReference type="GeneID" id="115748069"/>
<evidence type="ECO:0000313" key="5">
    <source>
        <dbReference type="RefSeq" id="XP_048132852.1"/>
    </source>
</evidence>
<proteinExistence type="inferred from homology"/>
<organism evidence="4 5">
    <name type="scientific">Rhodamnia argentea</name>
    <dbReference type="NCBI Taxonomy" id="178133"/>
    <lineage>
        <taxon>Eukaryota</taxon>
        <taxon>Viridiplantae</taxon>
        <taxon>Streptophyta</taxon>
        <taxon>Embryophyta</taxon>
        <taxon>Tracheophyta</taxon>
        <taxon>Spermatophyta</taxon>
        <taxon>Magnoliopsida</taxon>
        <taxon>eudicotyledons</taxon>
        <taxon>Gunneridae</taxon>
        <taxon>Pentapetalae</taxon>
        <taxon>rosids</taxon>
        <taxon>malvids</taxon>
        <taxon>Myrtales</taxon>
        <taxon>Myrtaceae</taxon>
        <taxon>Myrtoideae</taxon>
        <taxon>Myrteae</taxon>
        <taxon>Australasian group</taxon>
        <taxon>Rhodamnia</taxon>
    </lineage>
</organism>
<feature type="region of interest" description="Disordered" evidence="3">
    <location>
        <begin position="1"/>
        <end position="21"/>
    </location>
</feature>
<dbReference type="Proteomes" id="UP000827889">
    <property type="component" value="Chromosome 3"/>
</dbReference>
<evidence type="ECO:0000256" key="1">
    <source>
        <dbReference type="ARBA" id="ARBA00010020"/>
    </source>
</evidence>
<gene>
    <name evidence="5 6" type="primary">LOC115748069</name>
</gene>
<evidence type="ECO:0000313" key="4">
    <source>
        <dbReference type="Proteomes" id="UP000827889"/>
    </source>
</evidence>
<reference evidence="5 6" key="1">
    <citation type="submission" date="2025-05" db="UniProtKB">
        <authorList>
            <consortium name="RefSeq"/>
        </authorList>
    </citation>
    <scope>IDENTIFICATION</scope>
    <source>
        <tissue evidence="5 6">Leaf</tissue>
    </source>
</reference>
<protein>
    <submittedName>
        <fullName evidence="5 6">Protein ABIL2-like isoform X1</fullName>
    </submittedName>
</protein>
<accession>A0ABM3H8C2</accession>
<evidence type="ECO:0000313" key="6">
    <source>
        <dbReference type="RefSeq" id="XP_048132853.1"/>
    </source>
</evidence>